<dbReference type="InterPro" id="IPR019405">
    <property type="entry name" value="Lactonase_7-beta_prop"/>
</dbReference>
<dbReference type="FunFam" id="2.130.10.10:FF:000306">
    <property type="entry name" value="3-carboxymuconate cyclase"/>
    <property type="match status" value="1"/>
</dbReference>
<dbReference type="InterPro" id="IPR050282">
    <property type="entry name" value="Cycloisomerase_2"/>
</dbReference>
<comment type="similarity">
    <text evidence="1">Belongs to the cycloisomerase 2 family.</text>
</comment>
<accession>A0AAX3N4J2</accession>
<proteinExistence type="inferred from homology"/>
<gene>
    <name evidence="2" type="ORF">PUW23_10845</name>
</gene>
<dbReference type="AlphaFoldDB" id="A0AAX3N4J2"/>
<dbReference type="Pfam" id="PF10282">
    <property type="entry name" value="Lactonase"/>
    <property type="match status" value="1"/>
</dbReference>
<evidence type="ECO:0000313" key="2">
    <source>
        <dbReference type="EMBL" id="WDH84671.1"/>
    </source>
</evidence>
<dbReference type="SUPFAM" id="SSF51004">
    <property type="entry name" value="C-terminal (heme d1) domain of cytochrome cd1-nitrite reductase"/>
    <property type="match status" value="1"/>
</dbReference>
<dbReference type="GO" id="GO:0017057">
    <property type="term" value="F:6-phosphogluconolactonase activity"/>
    <property type="evidence" value="ECO:0007669"/>
    <property type="project" value="TreeGrafter"/>
</dbReference>
<evidence type="ECO:0000256" key="1">
    <source>
        <dbReference type="ARBA" id="ARBA00005564"/>
    </source>
</evidence>
<dbReference type="InterPro" id="IPR015943">
    <property type="entry name" value="WD40/YVTN_repeat-like_dom_sf"/>
</dbReference>
<dbReference type="RefSeq" id="WP_274359824.1">
    <property type="nucleotide sequence ID" value="NZ_CP118101.1"/>
</dbReference>
<name>A0AAX3N4J2_9BACL</name>
<dbReference type="PANTHER" id="PTHR30344:SF1">
    <property type="entry name" value="6-PHOSPHOGLUCONOLACTONASE"/>
    <property type="match status" value="1"/>
</dbReference>
<dbReference type="InterPro" id="IPR011048">
    <property type="entry name" value="Haem_d1_sf"/>
</dbReference>
<organism evidence="2 3">
    <name type="scientific">Paenibacillus urinalis</name>
    <dbReference type="NCBI Taxonomy" id="521520"/>
    <lineage>
        <taxon>Bacteria</taxon>
        <taxon>Bacillati</taxon>
        <taxon>Bacillota</taxon>
        <taxon>Bacilli</taxon>
        <taxon>Bacillales</taxon>
        <taxon>Paenibacillaceae</taxon>
        <taxon>Paenibacillus</taxon>
    </lineage>
</organism>
<dbReference type="Gene3D" id="2.130.10.10">
    <property type="entry name" value="YVTN repeat-like/Quinoprotein amine dehydrogenase"/>
    <property type="match status" value="1"/>
</dbReference>
<evidence type="ECO:0000313" key="3">
    <source>
        <dbReference type="Proteomes" id="UP001220962"/>
    </source>
</evidence>
<dbReference type="Proteomes" id="UP001220962">
    <property type="component" value="Chromosome"/>
</dbReference>
<protein>
    <submittedName>
        <fullName evidence="2">Lactonase family protein</fullName>
    </submittedName>
</protein>
<dbReference type="EMBL" id="CP118101">
    <property type="protein sequence ID" value="WDH84671.1"/>
    <property type="molecule type" value="Genomic_DNA"/>
</dbReference>
<sequence>MTAQSRLLVFTGSYSEASDPGIHVYAFNEQAGELTLLSETSGVKNPTFLQVDTEHQRVYAIGEITTAEGTKAGEVLAYAIHPEQGELTLINRTPSAIAPTCHVQIDPEYQYLLISSYHGGAVSLVSLNDDGSVGQMVDSKQHSGKGAHPERQDRPHVHSAFFSPDGKYIMVQDLGLDKIYVYTIDREQHKLVLHREVSTHAGAGPRHFVFHPNAQFAYVINEVDSTVTFFTYDAEAGSLTEQQTLSTLPEEGYAEENTCAEITVSKDGRFLYGSNRGHDSIVVYAISEDGTLNTVQHISTEGGHPRHFALTPAGDQLLAANRDSNNIVLFNVDQEKGQLSYTGKQITSPKPVCVWPVYL</sequence>
<reference evidence="2" key="1">
    <citation type="submission" date="2023-02" db="EMBL/GenBank/DDBJ databases">
        <title>Pathogen: clinical or host-associated sample.</title>
        <authorList>
            <person name="Hergert J."/>
            <person name="Casey R."/>
            <person name="Wagner J."/>
            <person name="Young E.L."/>
            <person name="Oakeson K.F."/>
        </authorList>
    </citation>
    <scope>NUCLEOTIDE SEQUENCE</scope>
    <source>
        <strain evidence="2">2022CK-00830</strain>
    </source>
</reference>
<dbReference type="PANTHER" id="PTHR30344">
    <property type="entry name" value="6-PHOSPHOGLUCONOLACTONASE-RELATED"/>
    <property type="match status" value="1"/>
</dbReference>